<evidence type="ECO:0000256" key="1">
    <source>
        <dbReference type="ARBA" id="ARBA00022649"/>
    </source>
</evidence>
<evidence type="ECO:0000313" key="8">
    <source>
        <dbReference type="EMBL" id="QAY59447.1"/>
    </source>
</evidence>
<dbReference type="Proteomes" id="UP000293995">
    <property type="component" value="Chromosome"/>
</dbReference>
<dbReference type="PANTHER" id="PTHR35901">
    <property type="entry name" value="RIBONUCLEASE VAPC3"/>
    <property type="match status" value="1"/>
</dbReference>
<feature type="domain" description="PIN" evidence="7">
    <location>
        <begin position="4"/>
        <end position="128"/>
    </location>
</feature>
<evidence type="ECO:0000259" key="7">
    <source>
        <dbReference type="Pfam" id="PF01850"/>
    </source>
</evidence>
<evidence type="ECO:0000256" key="2">
    <source>
        <dbReference type="ARBA" id="ARBA00022722"/>
    </source>
</evidence>
<feature type="binding site" evidence="6">
    <location>
        <position position="6"/>
    </location>
    <ligand>
        <name>Mg(2+)</name>
        <dbReference type="ChEBI" id="CHEBI:18420"/>
    </ligand>
</feature>
<keyword evidence="4 6" id="KW-0378">Hydrolase</keyword>
<keyword evidence="9" id="KW-1185">Reference proteome</keyword>
<gene>
    <name evidence="6" type="primary">vapC</name>
    <name evidence="8" type="ORF">ET475_05190</name>
</gene>
<protein>
    <recommendedName>
        <fullName evidence="6">Ribonuclease VapC</fullName>
        <shortName evidence="6">RNase VapC</shortName>
        <ecNumber evidence="6">3.1.-.-</ecNumber>
    </recommendedName>
    <alternativeName>
        <fullName evidence="6">Toxin VapC</fullName>
    </alternativeName>
</protein>
<dbReference type="Pfam" id="PF01850">
    <property type="entry name" value="PIN"/>
    <property type="match status" value="1"/>
</dbReference>
<evidence type="ECO:0000256" key="6">
    <source>
        <dbReference type="HAMAP-Rule" id="MF_00265"/>
    </source>
</evidence>
<dbReference type="OrthoDB" id="4377304at2"/>
<dbReference type="InterPro" id="IPR051619">
    <property type="entry name" value="TypeII_TA_RNase_PINc/VapC"/>
</dbReference>
<dbReference type="SUPFAM" id="SSF88723">
    <property type="entry name" value="PIN domain-like"/>
    <property type="match status" value="1"/>
</dbReference>
<dbReference type="GO" id="GO:0090729">
    <property type="term" value="F:toxin activity"/>
    <property type="evidence" value="ECO:0007669"/>
    <property type="project" value="UniProtKB-KW"/>
</dbReference>
<feature type="binding site" evidence="6">
    <location>
        <position position="102"/>
    </location>
    <ligand>
        <name>Mg(2+)</name>
        <dbReference type="ChEBI" id="CHEBI:18420"/>
    </ligand>
</feature>
<name>A0A4P6EH74_9MICO</name>
<dbReference type="RefSeq" id="WP_129386775.1">
    <property type="nucleotide sequence ID" value="NZ_CP035494.1"/>
</dbReference>
<dbReference type="KEGG" id="mprt:ET475_05190"/>
<dbReference type="CDD" id="cd09873">
    <property type="entry name" value="PIN_Pae0151-like"/>
    <property type="match status" value="1"/>
</dbReference>
<comment type="function">
    <text evidence="6">Toxic component of a toxin-antitoxin (TA) system. An RNase.</text>
</comment>
<reference evidence="8 9" key="1">
    <citation type="submission" date="2019-01" db="EMBL/GenBank/DDBJ databases">
        <title>Genome sequencing of strain DFW100M-13.</title>
        <authorList>
            <person name="Heo J."/>
            <person name="Kim S.-J."/>
            <person name="Kim J.-S."/>
            <person name="Hong S.-B."/>
            <person name="Kwon S.-W."/>
        </authorList>
    </citation>
    <scope>NUCLEOTIDE SEQUENCE [LARGE SCALE GENOMIC DNA]</scope>
    <source>
        <strain evidence="8 9">DFW100M-13</strain>
    </source>
</reference>
<keyword evidence="1 6" id="KW-1277">Toxin-antitoxin system</keyword>
<evidence type="ECO:0000256" key="5">
    <source>
        <dbReference type="ARBA" id="ARBA00022842"/>
    </source>
</evidence>
<dbReference type="InterPro" id="IPR029060">
    <property type="entry name" value="PIN-like_dom_sf"/>
</dbReference>
<keyword evidence="6" id="KW-0800">Toxin</keyword>
<accession>A0A4P6EH74</accession>
<dbReference type="GO" id="GO:0004540">
    <property type="term" value="F:RNA nuclease activity"/>
    <property type="evidence" value="ECO:0007669"/>
    <property type="project" value="InterPro"/>
</dbReference>
<dbReference type="PANTHER" id="PTHR35901:SF1">
    <property type="entry name" value="EXONUCLEASE VAPC9"/>
    <property type="match status" value="1"/>
</dbReference>
<dbReference type="EMBL" id="CP035494">
    <property type="protein sequence ID" value="QAY59447.1"/>
    <property type="molecule type" value="Genomic_DNA"/>
</dbReference>
<evidence type="ECO:0000256" key="4">
    <source>
        <dbReference type="ARBA" id="ARBA00022801"/>
    </source>
</evidence>
<keyword evidence="5 6" id="KW-0460">Magnesium</keyword>
<keyword evidence="2 6" id="KW-0540">Nuclease</keyword>
<comment type="cofactor">
    <cofactor evidence="6">
        <name>Mg(2+)</name>
        <dbReference type="ChEBI" id="CHEBI:18420"/>
    </cofactor>
</comment>
<organism evidence="8 9">
    <name type="scientific">Microbacterium protaetiae</name>
    <dbReference type="NCBI Taxonomy" id="2509458"/>
    <lineage>
        <taxon>Bacteria</taxon>
        <taxon>Bacillati</taxon>
        <taxon>Actinomycetota</taxon>
        <taxon>Actinomycetes</taxon>
        <taxon>Micrococcales</taxon>
        <taxon>Microbacteriaceae</taxon>
        <taxon>Microbacterium</taxon>
    </lineage>
</organism>
<dbReference type="InterPro" id="IPR044153">
    <property type="entry name" value="PIN_Pae0151-like"/>
</dbReference>
<evidence type="ECO:0000256" key="3">
    <source>
        <dbReference type="ARBA" id="ARBA00022723"/>
    </source>
</evidence>
<dbReference type="Gene3D" id="3.40.50.1010">
    <property type="entry name" value="5'-nuclease"/>
    <property type="match status" value="1"/>
</dbReference>
<keyword evidence="3 6" id="KW-0479">Metal-binding</keyword>
<dbReference type="InterPro" id="IPR002716">
    <property type="entry name" value="PIN_dom"/>
</dbReference>
<evidence type="ECO:0000313" key="9">
    <source>
        <dbReference type="Proteomes" id="UP000293995"/>
    </source>
</evidence>
<dbReference type="HAMAP" id="MF_00265">
    <property type="entry name" value="VapC_Nob1"/>
    <property type="match status" value="1"/>
</dbReference>
<dbReference type="GO" id="GO:0016787">
    <property type="term" value="F:hydrolase activity"/>
    <property type="evidence" value="ECO:0007669"/>
    <property type="project" value="UniProtKB-KW"/>
</dbReference>
<sequence>MPLVLDTSLTLAWLLPDETNDAADAVLNPAISNRDVILAPSLWRYETSNAIVSARRRGRLTDAQVTQAIDILDALNVETPERPPARAALVAASLRTGLSAYDASYLVLAETAGCPLATLDAKLAQAARDSGVEVLPG</sequence>
<comment type="similarity">
    <text evidence="6">Belongs to the PINc/VapC protein family.</text>
</comment>
<dbReference type="GO" id="GO:0000287">
    <property type="term" value="F:magnesium ion binding"/>
    <property type="evidence" value="ECO:0007669"/>
    <property type="project" value="UniProtKB-UniRule"/>
</dbReference>
<proteinExistence type="inferred from homology"/>
<dbReference type="InterPro" id="IPR022907">
    <property type="entry name" value="VapC_family"/>
</dbReference>
<dbReference type="AlphaFoldDB" id="A0A4P6EH74"/>
<dbReference type="EC" id="3.1.-.-" evidence="6"/>